<keyword evidence="4" id="KW-1185">Reference proteome</keyword>
<gene>
    <name evidence="3" type="ORF">GWK47_000115</name>
</gene>
<reference evidence="3" key="1">
    <citation type="submission" date="2020-07" db="EMBL/GenBank/DDBJ databases">
        <title>The High-quality genome of the commercially important snow crab, Chionoecetes opilio.</title>
        <authorList>
            <person name="Jeong J.-H."/>
            <person name="Ryu S."/>
        </authorList>
    </citation>
    <scope>NUCLEOTIDE SEQUENCE</scope>
    <source>
        <strain evidence="3">MADBK_172401_WGS</strain>
        <tissue evidence="3">Digestive gland</tissue>
    </source>
</reference>
<evidence type="ECO:0008006" key="5">
    <source>
        <dbReference type="Google" id="ProtNLM"/>
    </source>
</evidence>
<dbReference type="Proteomes" id="UP000770661">
    <property type="component" value="Unassembled WGS sequence"/>
</dbReference>
<feature type="region of interest" description="Disordered" evidence="1">
    <location>
        <begin position="120"/>
        <end position="155"/>
    </location>
</feature>
<organism evidence="3 4">
    <name type="scientific">Chionoecetes opilio</name>
    <name type="common">Atlantic snow crab</name>
    <name type="synonym">Cancer opilio</name>
    <dbReference type="NCBI Taxonomy" id="41210"/>
    <lineage>
        <taxon>Eukaryota</taxon>
        <taxon>Metazoa</taxon>
        <taxon>Ecdysozoa</taxon>
        <taxon>Arthropoda</taxon>
        <taxon>Crustacea</taxon>
        <taxon>Multicrustacea</taxon>
        <taxon>Malacostraca</taxon>
        <taxon>Eumalacostraca</taxon>
        <taxon>Eucarida</taxon>
        <taxon>Decapoda</taxon>
        <taxon>Pleocyemata</taxon>
        <taxon>Brachyura</taxon>
        <taxon>Eubrachyura</taxon>
        <taxon>Majoidea</taxon>
        <taxon>Majidae</taxon>
        <taxon>Chionoecetes</taxon>
    </lineage>
</organism>
<evidence type="ECO:0000256" key="2">
    <source>
        <dbReference type="SAM" id="Phobius"/>
    </source>
</evidence>
<feature type="compositionally biased region" description="Low complexity" evidence="1">
    <location>
        <begin position="120"/>
        <end position="132"/>
    </location>
</feature>
<name>A0A8J5CMK5_CHIOP</name>
<dbReference type="Pfam" id="PF14934">
    <property type="entry name" value="TMEM254"/>
    <property type="match status" value="1"/>
</dbReference>
<evidence type="ECO:0000313" key="4">
    <source>
        <dbReference type="Proteomes" id="UP000770661"/>
    </source>
</evidence>
<feature type="transmembrane region" description="Helical" evidence="2">
    <location>
        <begin position="12"/>
        <end position="35"/>
    </location>
</feature>
<dbReference type="EMBL" id="JACEEZ010019405">
    <property type="protein sequence ID" value="KAG0715740.1"/>
    <property type="molecule type" value="Genomic_DNA"/>
</dbReference>
<dbReference type="AlphaFoldDB" id="A0A8J5CMK5"/>
<dbReference type="OrthoDB" id="9984821at2759"/>
<evidence type="ECO:0000313" key="3">
    <source>
        <dbReference type="EMBL" id="KAG0715740.1"/>
    </source>
</evidence>
<evidence type="ECO:0000256" key="1">
    <source>
        <dbReference type="SAM" id="MobiDB-lite"/>
    </source>
</evidence>
<feature type="transmembrane region" description="Helical" evidence="2">
    <location>
        <begin position="62"/>
        <end position="84"/>
    </location>
</feature>
<dbReference type="InterPro" id="IPR028110">
    <property type="entry name" value="TMEM254"/>
</dbReference>
<keyword evidence="2" id="KW-0472">Membrane</keyword>
<sequence length="155" mass="17188">MAKSRKVPASYFKVVHPLLVLPTLLLVALAGVTYFDHKYISSQYFGPVVAGYAELVATKYKLYLKLGLLGVAALHLLEALVAVYKCQKLRLNLVPTLGWVLQTTLLGFLSLKMLIWPQKPTPQQQQQPSQSKAANAGKQNKQQKTPKAAKSKKEK</sequence>
<accession>A0A8J5CMK5</accession>
<keyword evidence="2" id="KW-1133">Transmembrane helix</keyword>
<keyword evidence="2" id="KW-0812">Transmembrane</keyword>
<proteinExistence type="predicted"/>
<comment type="caution">
    <text evidence="3">The sequence shown here is derived from an EMBL/GenBank/DDBJ whole genome shotgun (WGS) entry which is preliminary data.</text>
</comment>
<protein>
    <recommendedName>
        <fullName evidence="5">Transmembrane protein</fullName>
    </recommendedName>
</protein>